<sequence length="65" mass="6616">MGASPGDRRHDGGTPEHPPARLPQRWVVILAVAGVTGAVLAARVDPVTGLTAGLAIVGLLHTVMD</sequence>
<dbReference type="EMBL" id="FNVO01000003">
    <property type="protein sequence ID" value="SEG15220.1"/>
    <property type="molecule type" value="Genomic_DNA"/>
</dbReference>
<feature type="region of interest" description="Disordered" evidence="1">
    <location>
        <begin position="1"/>
        <end position="20"/>
    </location>
</feature>
<evidence type="ECO:0000313" key="2">
    <source>
        <dbReference type="EMBL" id="SEG15220.1"/>
    </source>
</evidence>
<accession>A0A1H5XV02</accession>
<proteinExistence type="predicted"/>
<evidence type="ECO:0000313" key="3">
    <source>
        <dbReference type="Proteomes" id="UP000236723"/>
    </source>
</evidence>
<dbReference type="Proteomes" id="UP000236723">
    <property type="component" value="Unassembled WGS sequence"/>
</dbReference>
<keyword evidence="3" id="KW-1185">Reference proteome</keyword>
<gene>
    <name evidence="2" type="ORF">SAMN04489712_103409</name>
</gene>
<feature type="compositionally biased region" description="Basic and acidic residues" evidence="1">
    <location>
        <begin position="1"/>
        <end position="14"/>
    </location>
</feature>
<dbReference type="RefSeq" id="WP_146087297.1">
    <property type="nucleotide sequence ID" value="NZ_FNVO01000003.1"/>
</dbReference>
<protein>
    <submittedName>
        <fullName evidence="2">Uncharacterized protein</fullName>
    </submittedName>
</protein>
<dbReference type="AlphaFoldDB" id="A0A1H5XV02"/>
<reference evidence="3" key="1">
    <citation type="submission" date="2016-10" db="EMBL/GenBank/DDBJ databases">
        <authorList>
            <person name="Varghese N."/>
            <person name="Submissions S."/>
        </authorList>
    </citation>
    <scope>NUCLEOTIDE SEQUENCE [LARGE SCALE GENOMIC DNA]</scope>
    <source>
        <strain evidence="3">DSM 43163</strain>
    </source>
</reference>
<organism evidence="2 3">
    <name type="scientific">Thermomonospora echinospora</name>
    <dbReference type="NCBI Taxonomy" id="1992"/>
    <lineage>
        <taxon>Bacteria</taxon>
        <taxon>Bacillati</taxon>
        <taxon>Actinomycetota</taxon>
        <taxon>Actinomycetes</taxon>
        <taxon>Streptosporangiales</taxon>
        <taxon>Thermomonosporaceae</taxon>
        <taxon>Thermomonospora</taxon>
    </lineage>
</organism>
<evidence type="ECO:0000256" key="1">
    <source>
        <dbReference type="SAM" id="MobiDB-lite"/>
    </source>
</evidence>
<name>A0A1H5XV02_9ACTN</name>